<organism evidence="2 3">
    <name type="scientific">Labrys miyagiensis</name>
    <dbReference type="NCBI Taxonomy" id="346912"/>
    <lineage>
        <taxon>Bacteria</taxon>
        <taxon>Pseudomonadati</taxon>
        <taxon>Pseudomonadota</taxon>
        <taxon>Alphaproteobacteria</taxon>
        <taxon>Hyphomicrobiales</taxon>
        <taxon>Xanthobacteraceae</taxon>
        <taxon>Labrys</taxon>
    </lineage>
</organism>
<dbReference type="PANTHER" id="PTHR33973">
    <property type="entry name" value="OS07G0153300 PROTEIN"/>
    <property type="match status" value="1"/>
</dbReference>
<dbReference type="Proteomes" id="UP001156882">
    <property type="component" value="Unassembled WGS sequence"/>
</dbReference>
<dbReference type="RefSeq" id="WP_284311031.1">
    <property type="nucleotide sequence ID" value="NZ_BSPC01000009.1"/>
</dbReference>
<proteinExistence type="predicted"/>
<comment type="caution">
    <text evidence="2">The sequence shown here is derived from an EMBL/GenBank/DDBJ whole genome shotgun (WGS) entry which is preliminary data.</text>
</comment>
<accession>A0ABQ6CEY6</accession>
<gene>
    <name evidence="2" type="ORF">GCM10007874_12340</name>
</gene>
<sequence length="273" mass="30535">MTPALSSQSGTRVSALYEGWVMHQRLRPTAHRLRYRILSLFLDLDEIDTLAQTCRLFSRNRFNLFSFHDRDYGADGCESLRSQIEAHLAEAGLPITDGPIRVLTMPRILGCAFNPLSLFFCYRPDGELAAIVYEVHNTFGQRHAYLIPAEPEADGTLRQACAKDFYVSPFMAMDLAYAFQLSPPDEKLALLIRVSDDKGLLLTAAHSARRVAFGDAALLRAFLGHPLQVIRVLGGIHWEALRLWLKGLRVKPRPPPPARPVTAISPPGHHHHG</sequence>
<name>A0ABQ6CEY6_9HYPH</name>
<feature type="region of interest" description="Disordered" evidence="1">
    <location>
        <begin position="253"/>
        <end position="273"/>
    </location>
</feature>
<dbReference type="InterPro" id="IPR010775">
    <property type="entry name" value="DUF1365"/>
</dbReference>
<reference evidence="3" key="1">
    <citation type="journal article" date="2019" name="Int. J. Syst. Evol. Microbiol.">
        <title>The Global Catalogue of Microorganisms (GCM) 10K type strain sequencing project: providing services to taxonomists for standard genome sequencing and annotation.</title>
        <authorList>
            <consortium name="The Broad Institute Genomics Platform"/>
            <consortium name="The Broad Institute Genome Sequencing Center for Infectious Disease"/>
            <person name="Wu L."/>
            <person name="Ma J."/>
        </authorList>
    </citation>
    <scope>NUCLEOTIDE SEQUENCE [LARGE SCALE GENOMIC DNA]</scope>
    <source>
        <strain evidence="3">NBRC 101365</strain>
    </source>
</reference>
<evidence type="ECO:0000313" key="2">
    <source>
        <dbReference type="EMBL" id="GLS18218.1"/>
    </source>
</evidence>
<dbReference type="EMBL" id="BSPC01000009">
    <property type="protein sequence ID" value="GLS18218.1"/>
    <property type="molecule type" value="Genomic_DNA"/>
</dbReference>
<protein>
    <submittedName>
        <fullName evidence="2">DUF1365 domain-containing protein</fullName>
    </submittedName>
</protein>
<dbReference type="PANTHER" id="PTHR33973:SF4">
    <property type="entry name" value="OS07G0153300 PROTEIN"/>
    <property type="match status" value="1"/>
</dbReference>
<evidence type="ECO:0000256" key="1">
    <source>
        <dbReference type="SAM" id="MobiDB-lite"/>
    </source>
</evidence>
<dbReference type="Pfam" id="PF07103">
    <property type="entry name" value="DUF1365"/>
    <property type="match status" value="1"/>
</dbReference>
<evidence type="ECO:0000313" key="3">
    <source>
        <dbReference type="Proteomes" id="UP001156882"/>
    </source>
</evidence>
<keyword evidence="3" id="KW-1185">Reference proteome</keyword>